<dbReference type="OrthoDB" id="9788272at2"/>
<dbReference type="SUPFAM" id="SSF53448">
    <property type="entry name" value="Nucleotide-diphospho-sugar transferases"/>
    <property type="match status" value="1"/>
</dbReference>
<accession>A0A3M8QXZ9</accession>
<evidence type="ECO:0000259" key="3">
    <source>
        <dbReference type="Pfam" id="PF00483"/>
    </source>
</evidence>
<dbReference type="InterPro" id="IPR029044">
    <property type="entry name" value="Nucleotide-diphossugar_trans"/>
</dbReference>
<feature type="domain" description="Nucleotidyl transferase" evidence="3">
    <location>
        <begin position="3"/>
        <end position="120"/>
    </location>
</feature>
<organism evidence="4">
    <name type="scientific">Acidithiobacillus sulfuriphilus</name>
    <dbReference type="NCBI Taxonomy" id="1867749"/>
    <lineage>
        <taxon>Bacteria</taxon>
        <taxon>Pseudomonadati</taxon>
        <taxon>Pseudomonadota</taxon>
        <taxon>Acidithiobacillia</taxon>
        <taxon>Acidithiobacillales</taxon>
        <taxon>Acidithiobacillaceae</taxon>
        <taxon>Acidithiobacillus</taxon>
    </lineage>
</organism>
<dbReference type="EMBL" id="RIZI01000176">
    <property type="protein sequence ID" value="RNF60312.1"/>
    <property type="molecule type" value="Genomic_DNA"/>
</dbReference>
<name>A0A3M8QXZ9_9PROT</name>
<dbReference type="AlphaFoldDB" id="A0A3M8QXZ9"/>
<keyword evidence="2" id="KW-0548">Nucleotidyltransferase</keyword>
<proteinExistence type="predicted"/>
<dbReference type="InterPro" id="IPR054790">
    <property type="entry name" value="MurU"/>
</dbReference>
<dbReference type="PANTHER" id="PTHR43584">
    <property type="entry name" value="NUCLEOTIDYL TRANSFERASE"/>
    <property type="match status" value="1"/>
</dbReference>
<comment type="caution">
    <text evidence="4">The sequence shown here is derived from an EMBL/GenBank/DDBJ whole genome shotgun (WGS) entry which is preliminary data.</text>
</comment>
<dbReference type="Pfam" id="PF00483">
    <property type="entry name" value="NTP_transferase"/>
    <property type="match status" value="1"/>
</dbReference>
<dbReference type="NCBIfam" id="NF045761">
    <property type="entry name" value="NAMPUrTaseMurU"/>
    <property type="match status" value="1"/>
</dbReference>
<dbReference type="InterPro" id="IPR050065">
    <property type="entry name" value="GlmU-like"/>
</dbReference>
<dbReference type="GO" id="GO:0016779">
    <property type="term" value="F:nucleotidyltransferase activity"/>
    <property type="evidence" value="ECO:0007669"/>
    <property type="project" value="UniProtKB-KW"/>
</dbReference>
<dbReference type="Gene3D" id="3.90.550.10">
    <property type="entry name" value="Spore Coat Polysaccharide Biosynthesis Protein SpsA, Chain A"/>
    <property type="match status" value="1"/>
</dbReference>
<dbReference type="CDD" id="cd06422">
    <property type="entry name" value="NTP_transferase_like_1"/>
    <property type="match status" value="1"/>
</dbReference>
<keyword evidence="1 4" id="KW-0808">Transferase</keyword>
<gene>
    <name evidence="4" type="ORF">EC580_09580</name>
</gene>
<reference evidence="4" key="1">
    <citation type="submission" date="2018-10" db="EMBL/GenBank/DDBJ databases">
        <title>Acidithiobacillus sulfuriphilus sp. nov.: an extremely acidophilic sulfur-oxidizing chemolithotroph isolated from a neutral pH environment.</title>
        <authorList>
            <person name="Falagan C."/>
            <person name="Moya-Beltran A."/>
            <person name="Quatrini R."/>
            <person name="Johnson D.B."/>
        </authorList>
    </citation>
    <scope>NUCLEOTIDE SEQUENCE [LARGE SCALE GENOMIC DNA]</scope>
    <source>
        <strain evidence="4">CJ-2</strain>
    </source>
</reference>
<evidence type="ECO:0000256" key="1">
    <source>
        <dbReference type="ARBA" id="ARBA00022679"/>
    </source>
</evidence>
<dbReference type="InterPro" id="IPR005835">
    <property type="entry name" value="NTP_transferase_dom"/>
</dbReference>
<dbReference type="RefSeq" id="WP_123104497.1">
    <property type="nucleotide sequence ID" value="NZ_CP127527.1"/>
</dbReference>
<protein>
    <submittedName>
        <fullName evidence="4">Nucleotidyltransferase family protein</fullName>
    </submittedName>
</protein>
<dbReference type="PANTHER" id="PTHR43584:SF8">
    <property type="entry name" value="N-ACETYLMURAMATE ALPHA-1-PHOSPHATE URIDYLYLTRANSFERASE"/>
    <property type="match status" value="1"/>
</dbReference>
<evidence type="ECO:0000313" key="4">
    <source>
        <dbReference type="EMBL" id="RNF60312.1"/>
    </source>
</evidence>
<evidence type="ECO:0000256" key="2">
    <source>
        <dbReference type="ARBA" id="ARBA00022695"/>
    </source>
</evidence>
<sequence>MRAMILAAGRGERLRPLTDHTPKPLLEVGGKALIIHHLEALAAAGIREVVINIGYLGDAIMAALGERHGACRIHYSDERDGILETGGAIVHALPLLGDGPFLLVNADIFTDFPWATLLQGDDRPAHLVLVPNPPQHRQGDFALSGARVALDAEHRHTYAGIARLHTDLFRPYPALRAPLAPWLRQWIAAGQVSGSLYRGMWLDVGTTERLQAARAWYTEK</sequence>